<proteinExistence type="predicted"/>
<organism evidence="1 2">
    <name type="scientific">Bdellovibrio bacteriovorus</name>
    <dbReference type="NCBI Taxonomy" id="959"/>
    <lineage>
        <taxon>Bacteria</taxon>
        <taxon>Pseudomonadati</taxon>
        <taxon>Bdellovibrionota</taxon>
        <taxon>Bdellovibrionia</taxon>
        <taxon>Bdellovibrionales</taxon>
        <taxon>Pseudobdellovibrionaceae</taxon>
        <taxon>Bdellovibrio</taxon>
    </lineage>
</organism>
<dbReference type="Proteomes" id="UP000197003">
    <property type="component" value="Chromosome"/>
</dbReference>
<reference evidence="1 2" key="1">
    <citation type="submission" date="2017-04" db="EMBL/GenBank/DDBJ databases">
        <title>Whole genome sequence of Bdellovibrio bacteriovorus strain SSB218315.</title>
        <authorList>
            <person name="Oyedara O."/>
            <person name="Rodriguez-Perez M.A."/>
        </authorList>
    </citation>
    <scope>NUCLEOTIDE SEQUENCE [LARGE SCALE GENOMIC DNA]</scope>
    <source>
        <strain evidence="1 2">SSB218315</strain>
    </source>
</reference>
<sequence>MSILRSMESLEFNPNHVVTSSLNSVPLQASCSNFIGSIDMSLDGGATWITPTSYDVAAPSSCVNGKFTVSLSNLKSPWSSLAISPGQTLKVKFRAQPRKNNFFYKEVTVLYSPSSTRSQEILIGSAEQAGGGYRVKSRLRHQQQHVAAGGNFKIKGRITE</sequence>
<dbReference type="AlphaFoldDB" id="A0A1Z3ND48"/>
<name>A0A1Z3ND48_BDEBC</name>
<accession>A0A1Z3ND48</accession>
<evidence type="ECO:0000313" key="1">
    <source>
        <dbReference type="EMBL" id="ASD65382.1"/>
    </source>
</evidence>
<evidence type="ECO:0000313" key="2">
    <source>
        <dbReference type="Proteomes" id="UP000197003"/>
    </source>
</evidence>
<protein>
    <submittedName>
        <fullName evidence="1">Uncharacterized protein</fullName>
    </submittedName>
</protein>
<gene>
    <name evidence="1" type="ORF">B9G79_03460</name>
</gene>
<dbReference type="OrthoDB" id="5293367at2"/>
<dbReference type="EMBL" id="CP020946">
    <property type="protein sequence ID" value="ASD65382.1"/>
    <property type="molecule type" value="Genomic_DNA"/>
</dbReference>